<dbReference type="GO" id="GO:0005576">
    <property type="term" value="C:extracellular region"/>
    <property type="evidence" value="ECO:0007669"/>
    <property type="project" value="UniProtKB-SubCell"/>
</dbReference>
<dbReference type="PANTHER" id="PTHR42792:SF2">
    <property type="entry name" value="FLAGELLIN"/>
    <property type="match status" value="1"/>
</dbReference>
<evidence type="ECO:0000313" key="7">
    <source>
        <dbReference type="Proteomes" id="UP000184076"/>
    </source>
</evidence>
<dbReference type="Pfam" id="PF00669">
    <property type="entry name" value="Flagellin_N"/>
    <property type="match status" value="1"/>
</dbReference>
<evidence type="ECO:0000256" key="2">
    <source>
        <dbReference type="ARBA" id="ARBA00023143"/>
    </source>
</evidence>
<gene>
    <name evidence="6" type="ORF">SAMN02745206_02276</name>
</gene>
<keyword evidence="6" id="KW-0282">Flagellum</keyword>
<dbReference type="PRINTS" id="PR00207">
    <property type="entry name" value="FLAGELLIN"/>
</dbReference>
<dbReference type="PANTHER" id="PTHR42792">
    <property type="entry name" value="FLAGELLIN"/>
    <property type="match status" value="1"/>
</dbReference>
<keyword evidence="3" id="KW-0964">Secreted</keyword>
<evidence type="ECO:0000256" key="3">
    <source>
        <dbReference type="RuleBase" id="RU362073"/>
    </source>
</evidence>
<dbReference type="InterPro" id="IPR046358">
    <property type="entry name" value="Flagellin_C"/>
</dbReference>
<keyword evidence="7" id="KW-1185">Reference proteome</keyword>
<dbReference type="SUPFAM" id="SSF64518">
    <property type="entry name" value="Phase 1 flagellin"/>
    <property type="match status" value="1"/>
</dbReference>
<dbReference type="Pfam" id="PF00700">
    <property type="entry name" value="Flagellin_C"/>
    <property type="match status" value="1"/>
</dbReference>
<reference evidence="7" key="1">
    <citation type="submission" date="2016-11" db="EMBL/GenBank/DDBJ databases">
        <authorList>
            <person name="Varghese N."/>
            <person name="Submissions S."/>
        </authorList>
    </citation>
    <scope>NUCLEOTIDE SEQUENCE [LARGE SCALE GENOMIC DNA]</scope>
    <source>
        <strain evidence="7">DSM 9756</strain>
    </source>
</reference>
<dbReference type="Proteomes" id="UP000184076">
    <property type="component" value="Unassembled WGS sequence"/>
</dbReference>
<feature type="domain" description="Flagellin N-terminal" evidence="4">
    <location>
        <begin position="5"/>
        <end position="137"/>
    </location>
</feature>
<sequence>MALRINTNVTALTVQRNLTINNRNLSQSLERLSTGYRINRAADDAAGFAVANTFKAKIASLRVAYQNATESNSMLQVADGAFHEIESILVRMKELATQAAGDQITNSERELLNTEFVQLQGELDRIAQTSKYNGVTLVYSTGSGAKTTFTFQIGAENVGHDQLVVELNSVSTAALGVSAAKIGTLASAQAAMTSIDSALSSINNYMSKLGAYQNRLQHTMDNLNIMIENYSASESAIRDADMAAEVTTFTKNQILQQSGMAMLAQANAAPQQILQLLG</sequence>
<comment type="function">
    <text evidence="3">Flagellin is the subunit protein which polymerizes to form the filaments of bacterial flagella.</text>
</comment>
<name>A0A1M5CTM8_9BACT</name>
<protein>
    <recommendedName>
        <fullName evidence="3">Flagellin</fullName>
    </recommendedName>
</protein>
<dbReference type="InterPro" id="IPR001492">
    <property type="entry name" value="Flagellin"/>
</dbReference>
<dbReference type="GO" id="GO:0009288">
    <property type="term" value="C:bacterial-type flagellum"/>
    <property type="evidence" value="ECO:0007669"/>
    <property type="project" value="UniProtKB-SubCell"/>
</dbReference>
<dbReference type="RefSeq" id="WP_073039615.1">
    <property type="nucleotide sequence ID" value="NZ_FQVB01000021.1"/>
</dbReference>
<dbReference type="Gene3D" id="6.10.10.10">
    <property type="entry name" value="Flagellar export chaperone, C-terminal domain"/>
    <property type="match status" value="1"/>
</dbReference>
<accession>A0A1M5CTM8</accession>
<keyword evidence="6" id="KW-0969">Cilium</keyword>
<dbReference type="STRING" id="1121391.SAMN02745206_02276"/>
<dbReference type="EMBL" id="FQVB01000021">
    <property type="protein sequence ID" value="SHF58081.1"/>
    <property type="molecule type" value="Genomic_DNA"/>
</dbReference>
<comment type="subcellular location">
    <subcellularLocation>
        <location evidence="3">Secreted</location>
    </subcellularLocation>
    <subcellularLocation>
        <location evidence="3">Bacterial flagellum</location>
    </subcellularLocation>
</comment>
<evidence type="ECO:0000256" key="1">
    <source>
        <dbReference type="ARBA" id="ARBA00005709"/>
    </source>
</evidence>
<keyword evidence="6" id="KW-0966">Cell projection</keyword>
<organism evidence="6 7">
    <name type="scientific">Desulfacinum infernum DSM 9756</name>
    <dbReference type="NCBI Taxonomy" id="1121391"/>
    <lineage>
        <taxon>Bacteria</taxon>
        <taxon>Pseudomonadati</taxon>
        <taxon>Thermodesulfobacteriota</taxon>
        <taxon>Syntrophobacteria</taxon>
        <taxon>Syntrophobacterales</taxon>
        <taxon>Syntrophobacteraceae</taxon>
        <taxon>Desulfacinum</taxon>
    </lineage>
</organism>
<proteinExistence type="inferred from homology"/>
<dbReference type="Gene3D" id="1.20.1330.10">
    <property type="entry name" value="f41 fragment of flagellin, N-terminal domain"/>
    <property type="match status" value="1"/>
</dbReference>
<comment type="similarity">
    <text evidence="1 3">Belongs to the bacterial flagellin family.</text>
</comment>
<dbReference type="InterPro" id="IPR001029">
    <property type="entry name" value="Flagellin_N"/>
</dbReference>
<evidence type="ECO:0000259" key="5">
    <source>
        <dbReference type="Pfam" id="PF00700"/>
    </source>
</evidence>
<feature type="domain" description="Flagellin C-terminal" evidence="5">
    <location>
        <begin position="192"/>
        <end position="277"/>
    </location>
</feature>
<evidence type="ECO:0000259" key="4">
    <source>
        <dbReference type="Pfam" id="PF00669"/>
    </source>
</evidence>
<dbReference type="AlphaFoldDB" id="A0A1M5CTM8"/>
<dbReference type="GO" id="GO:0005198">
    <property type="term" value="F:structural molecule activity"/>
    <property type="evidence" value="ECO:0007669"/>
    <property type="project" value="UniProtKB-UniRule"/>
</dbReference>
<dbReference type="InterPro" id="IPR042187">
    <property type="entry name" value="Flagellin_C_sub2"/>
</dbReference>
<keyword evidence="2 3" id="KW-0975">Bacterial flagellum</keyword>
<evidence type="ECO:0000313" key="6">
    <source>
        <dbReference type="EMBL" id="SHF58081.1"/>
    </source>
</evidence>